<dbReference type="Pfam" id="PF08401">
    <property type="entry name" value="ArdcN"/>
    <property type="match status" value="1"/>
</dbReference>
<feature type="domain" description="N-terminal" evidence="2">
    <location>
        <begin position="3"/>
        <end position="122"/>
    </location>
</feature>
<feature type="domain" description="Polyvalent protein metallopeptidase" evidence="3">
    <location>
        <begin position="196"/>
        <end position="306"/>
    </location>
</feature>
<feature type="compositionally biased region" description="Polar residues" evidence="1">
    <location>
        <begin position="576"/>
        <end position="585"/>
    </location>
</feature>
<dbReference type="EMBL" id="CP137541">
    <property type="protein sequence ID" value="WOP59108.1"/>
    <property type="molecule type" value="Genomic_DNA"/>
</dbReference>
<dbReference type="GO" id="GO:0003697">
    <property type="term" value="F:single-stranded DNA binding"/>
    <property type="evidence" value="ECO:0007669"/>
    <property type="project" value="InterPro"/>
</dbReference>
<evidence type="ECO:0000259" key="3">
    <source>
        <dbReference type="Pfam" id="PF18818"/>
    </source>
</evidence>
<evidence type="ECO:0000259" key="2">
    <source>
        <dbReference type="Pfam" id="PF08401"/>
    </source>
</evidence>
<evidence type="ECO:0000256" key="1">
    <source>
        <dbReference type="SAM" id="MobiDB-lite"/>
    </source>
</evidence>
<dbReference type="InterPro" id="IPR013610">
    <property type="entry name" value="ArdC_N"/>
</dbReference>
<reference evidence="4" key="1">
    <citation type="submission" date="2023-10" db="EMBL/GenBank/DDBJ databases">
        <title>Comparative Genomic Analysis of Tomato Bacterial Spot Xanthomonads Reveals A New Lineage of Xanthomonas euvesicatoria.</title>
        <authorList>
            <person name="Huang C.-J."/>
            <person name="Wu T.-L."/>
            <person name="Wu Y.-L."/>
            <person name="Wang R.-S."/>
            <person name="Lin Y.-C."/>
        </authorList>
    </citation>
    <scope>NUCLEOTIDE SEQUENCE</scope>
    <source>
        <strain evidence="4">T0319-01</strain>
        <plasmid evidence="4">p3191.2</plasmid>
    </source>
</reference>
<dbReference type="Proteomes" id="UP001304429">
    <property type="component" value="Plasmid p3191.2"/>
</dbReference>
<feature type="compositionally biased region" description="Basic and acidic residues" evidence="1">
    <location>
        <begin position="100"/>
        <end position="112"/>
    </location>
</feature>
<evidence type="ECO:0000313" key="4">
    <source>
        <dbReference type="EMBL" id="WOP59108.1"/>
    </source>
</evidence>
<proteinExistence type="predicted"/>
<dbReference type="InterPro" id="IPR041459">
    <property type="entry name" value="MPTase-PolyVal"/>
</dbReference>
<gene>
    <name evidence="4" type="ORF">R5577_22905</name>
</gene>
<geneLocation type="plasmid" evidence="4 5">
    <name>p3191.2</name>
</geneLocation>
<dbReference type="AlphaFoldDB" id="A0AAX4FRM6"/>
<protein>
    <submittedName>
        <fullName evidence="4">Zincin-like metallopeptidase domain-containing protein</fullName>
    </submittedName>
</protein>
<accession>A0AAX4FRM6</accession>
<feature type="region of interest" description="Disordered" evidence="1">
    <location>
        <begin position="98"/>
        <end position="120"/>
    </location>
</feature>
<keyword evidence="4" id="KW-0614">Plasmid</keyword>
<sequence>MRKDFRQRLTDALVQAIEENDGLPWQQGWDSMALRPFNPARGIKYKGGNVVNLLMEQIKRGSDDPRWMTLKQANEAGYSVRKGSKAAYVEYWDWGQQPTRKPEVDEHGKPLEADEEQAQEEAVRRRPRVFYAAVFNGQDIVGLPELKREISWQPNELAEQLIEASGAQIKHVAVSRHGGAQIKHVAVSRHGGALIENAAYYSHQYDKIVLPPRESFKSDGDYYATALHELAHWTGHHTRLDRRAPDEKRPFGSPEYAREELRAEIASAYLTAMLGVQGELHNHSKYTGHWLEVLKGDKHEIFRAARDAEEIVDHLFELAPELREAVEARMADNLLPKEPPRRKIGTGIIGELPNFIPADAPAPVRTGTDDLRWAAFEKTILDEADRFGVQRDAVKGALDLIVPQFSEIMDRAKANGFSAEEMNQMLGRSIVGEMKQADARQQVWKRFCDEVREIGKGTHPVERVEQALQQLSGHYQQVIVQSARESWPQERTNETLLGVLREATGGIPLTPEGVGKLVASAAPEAEDDVVLEPLAVRQKAEAEDDDDLVLQPLGISGELPEDTGATRDEPILMGDAQTTEVNEPS</sequence>
<organism evidence="4 5">
    <name type="scientific">Xanthomonas euvesicatoria</name>
    <dbReference type="NCBI Taxonomy" id="456327"/>
    <lineage>
        <taxon>Bacteria</taxon>
        <taxon>Pseudomonadati</taxon>
        <taxon>Pseudomonadota</taxon>
        <taxon>Gammaproteobacteria</taxon>
        <taxon>Lysobacterales</taxon>
        <taxon>Lysobacteraceae</taxon>
        <taxon>Xanthomonas</taxon>
    </lineage>
</organism>
<dbReference type="RefSeq" id="WP_317720700.1">
    <property type="nucleotide sequence ID" value="NZ_CP137541.1"/>
</dbReference>
<evidence type="ECO:0000313" key="5">
    <source>
        <dbReference type="Proteomes" id="UP001304429"/>
    </source>
</evidence>
<name>A0AAX4FRM6_XANEU</name>
<feature type="region of interest" description="Disordered" evidence="1">
    <location>
        <begin position="539"/>
        <end position="585"/>
    </location>
</feature>
<dbReference type="Pfam" id="PF18818">
    <property type="entry name" value="MPTase-PolyVal"/>
    <property type="match status" value="1"/>
</dbReference>